<keyword evidence="3" id="KW-1185">Reference proteome</keyword>
<dbReference type="InterPro" id="IPR032875">
    <property type="entry name" value="Succ_CoA_lig_flav_dom"/>
</dbReference>
<dbReference type="SUPFAM" id="SSF52210">
    <property type="entry name" value="Succinyl-CoA synthetase domains"/>
    <property type="match status" value="2"/>
</dbReference>
<dbReference type="InterPro" id="IPR016102">
    <property type="entry name" value="Succinyl-CoA_synth-like"/>
</dbReference>
<sequence length="714" mass="72503">MNDSNRSGRDLRPLMRPSSVAVVGASPRGNRGSRVLRNLARFGYQGTVFAVHPRADEVEGVACHPDLASLPDVPELVAVALNEHASVDVLEQAGELGVRAAVLIAAGFEPGAETTARARAVVDRHDMVVCGPNCYGVYDRSTGAAVYSGGLLAPLPAGPVGLILQSGAMSHSVIEPAQGRVLGIESIVTTGSELTVGVADQLAWMVDNPRVGVVGIYLEGLRDPRGFGIAALRAAELDKPVVVLSTGRSPRGRAAARAHTGAVIGDQSALAGYLDSLGVVQVSDVDEFRETLMLLGSGRRATGSAVAAVSISGGASSLFADVAEEVGLALPPLSEPGAAALTERLPLITAPGNPLDMTGMAADDVDLFVDLAATVAAEPGLGGLVLLLNHAARVEGVRLYRAQAGALIDIAASASVPAVAVAVAGGPADPELAEILAAAGIPLLLGLRPAAVALRAWTGVRRRPTTWAPPPARAGGPGVPGDLAGAAALRTLAEAGVPTVEERVVGDPAELAALVRDWGSVVIKADHPRMLHKSDLGAVAVDVTDPEAAVGQARRIAALLPPGDPAGRVIAQRFVSRATAEVLVGVVRDPQVGLTLTVAPGGTLAELFGPARSHPLPVGRAAVERLLDAEPLASLLAGYRGAPPGDRVALVDAVLAFAGLLTRDGAGVAAAEVNPLLVLAAGEGVVAVDARLIADTDSTEGHGDRHLSIRAENQ</sequence>
<dbReference type="PANTHER" id="PTHR42793">
    <property type="entry name" value="COA BINDING DOMAIN CONTAINING PROTEIN"/>
    <property type="match status" value="1"/>
</dbReference>
<name>A0A7Z0WHF7_9PSEU</name>
<dbReference type="OrthoDB" id="190266at2"/>
<proteinExistence type="predicted"/>
<reference evidence="2 3" key="1">
    <citation type="submission" date="2016-12" db="EMBL/GenBank/DDBJ databases">
        <title>The draft genome sequence of Actinophytocola xinjiangensis.</title>
        <authorList>
            <person name="Wang W."/>
            <person name="Yuan L."/>
        </authorList>
    </citation>
    <scope>NUCLEOTIDE SEQUENCE [LARGE SCALE GENOMIC DNA]</scope>
    <source>
        <strain evidence="2 3">CGMCC 4.4663</strain>
    </source>
</reference>
<evidence type="ECO:0000313" key="3">
    <source>
        <dbReference type="Proteomes" id="UP000185696"/>
    </source>
</evidence>
<dbReference type="SUPFAM" id="SSF56059">
    <property type="entry name" value="Glutathione synthetase ATP-binding domain-like"/>
    <property type="match status" value="1"/>
</dbReference>
<evidence type="ECO:0000259" key="1">
    <source>
        <dbReference type="SMART" id="SM00881"/>
    </source>
</evidence>
<organism evidence="2 3">
    <name type="scientific">Actinophytocola xinjiangensis</name>
    <dbReference type="NCBI Taxonomy" id="485602"/>
    <lineage>
        <taxon>Bacteria</taxon>
        <taxon>Bacillati</taxon>
        <taxon>Actinomycetota</taxon>
        <taxon>Actinomycetes</taxon>
        <taxon>Pseudonocardiales</taxon>
        <taxon>Pseudonocardiaceae</taxon>
    </lineage>
</organism>
<dbReference type="SUPFAM" id="SSF51735">
    <property type="entry name" value="NAD(P)-binding Rossmann-fold domains"/>
    <property type="match status" value="1"/>
</dbReference>
<dbReference type="Pfam" id="PF13549">
    <property type="entry name" value="ATP-grasp_5"/>
    <property type="match status" value="1"/>
</dbReference>
<dbReference type="AlphaFoldDB" id="A0A7Z0WHF7"/>
<dbReference type="Gene3D" id="3.30.470.20">
    <property type="entry name" value="ATP-grasp fold, B domain"/>
    <property type="match status" value="1"/>
</dbReference>
<dbReference type="Pfam" id="PF13380">
    <property type="entry name" value="CoA_binding_2"/>
    <property type="match status" value="1"/>
</dbReference>
<dbReference type="Gene3D" id="3.30.1490.20">
    <property type="entry name" value="ATP-grasp fold, A domain"/>
    <property type="match status" value="1"/>
</dbReference>
<dbReference type="Proteomes" id="UP000185696">
    <property type="component" value="Unassembled WGS sequence"/>
</dbReference>
<comment type="caution">
    <text evidence="2">The sequence shown here is derived from an EMBL/GenBank/DDBJ whole genome shotgun (WGS) entry which is preliminary data.</text>
</comment>
<dbReference type="InterPro" id="IPR036291">
    <property type="entry name" value="NAD(P)-bd_dom_sf"/>
</dbReference>
<dbReference type="RefSeq" id="WP_075135912.1">
    <property type="nucleotide sequence ID" value="NZ_MSIF01000016.1"/>
</dbReference>
<dbReference type="EMBL" id="MSIF01000016">
    <property type="protein sequence ID" value="OLF07320.1"/>
    <property type="molecule type" value="Genomic_DNA"/>
</dbReference>
<dbReference type="Gene3D" id="3.40.50.720">
    <property type="entry name" value="NAD(P)-binding Rossmann-like Domain"/>
    <property type="match status" value="1"/>
</dbReference>
<feature type="domain" description="CoA-binding" evidence="1">
    <location>
        <begin position="14"/>
        <end position="108"/>
    </location>
</feature>
<dbReference type="Gene3D" id="3.40.50.261">
    <property type="entry name" value="Succinyl-CoA synthetase domains"/>
    <property type="match status" value="2"/>
</dbReference>
<dbReference type="GO" id="GO:0005524">
    <property type="term" value="F:ATP binding"/>
    <property type="evidence" value="ECO:0007669"/>
    <property type="project" value="InterPro"/>
</dbReference>
<dbReference type="InterPro" id="IPR013815">
    <property type="entry name" value="ATP_grasp_subdomain_1"/>
</dbReference>
<gene>
    <name evidence="2" type="ORF">BLA60_27495</name>
</gene>
<dbReference type="SMART" id="SM00881">
    <property type="entry name" value="CoA_binding"/>
    <property type="match status" value="1"/>
</dbReference>
<dbReference type="Pfam" id="PF13607">
    <property type="entry name" value="Succ_CoA_lig"/>
    <property type="match status" value="1"/>
</dbReference>
<dbReference type="PANTHER" id="PTHR42793:SF1">
    <property type="entry name" value="PEPTIDYL-LYSINE N-ACETYLTRANSFERASE PATZ"/>
    <property type="match status" value="1"/>
</dbReference>
<protein>
    <recommendedName>
        <fullName evidence="1">CoA-binding domain-containing protein</fullName>
    </recommendedName>
</protein>
<dbReference type="InterPro" id="IPR003781">
    <property type="entry name" value="CoA-bd"/>
</dbReference>
<accession>A0A7Z0WHF7</accession>
<evidence type="ECO:0000313" key="2">
    <source>
        <dbReference type="EMBL" id="OLF07320.1"/>
    </source>
</evidence>